<accession>A0A9X4RD57</accession>
<dbReference type="PROSITE" id="PS01045">
    <property type="entry name" value="SQUALEN_PHYTOEN_SYN_2"/>
    <property type="match status" value="1"/>
</dbReference>
<dbReference type="Pfam" id="PF00494">
    <property type="entry name" value="SQS_PSY"/>
    <property type="match status" value="1"/>
</dbReference>
<dbReference type="SFLD" id="SFLDG01018">
    <property type="entry name" value="Squalene/Phytoene_Synthase_Lik"/>
    <property type="match status" value="1"/>
</dbReference>
<protein>
    <submittedName>
        <fullName evidence="3">Squalene/phytoene synthase family protein</fullName>
    </submittedName>
</protein>
<dbReference type="Gene3D" id="1.10.600.10">
    <property type="entry name" value="Farnesyl Diphosphate Synthase"/>
    <property type="match status" value="1"/>
</dbReference>
<dbReference type="AlphaFoldDB" id="A0A9X4RD57"/>
<dbReference type="InterPro" id="IPR044843">
    <property type="entry name" value="Trans_IPPS_bact-type"/>
</dbReference>
<dbReference type="GO" id="GO:0051996">
    <property type="term" value="F:squalene synthase [NAD(P)H] activity"/>
    <property type="evidence" value="ECO:0007669"/>
    <property type="project" value="InterPro"/>
</dbReference>
<evidence type="ECO:0000256" key="2">
    <source>
        <dbReference type="ARBA" id="ARBA00022679"/>
    </source>
</evidence>
<sequence>MSAATSTTSNVEEAYERCRQITAAEAKNFSYGIRLLSPPKRAALSAVYAFARRIDDIGDGDLPAPQKLVDLELAQQQLRALDEHPEDPVLTALADAARTQGLPLGAFDELIEGCRADVLGTQYRSFAELHHYCRCVAGSIGRLSLAVFGSHDPDGDSDLADALGVALQLTNILRDVLEDRRDGRIYLPADELAQFGCTLDLDDRGNLSDPPERLLALFEYQAARAEEWYTVGLRLLPQLDGRSRACCAAMAGIYHRLLRRMAIRPHTILTERTSLPDREKVAVAVGALAGAMR</sequence>
<evidence type="ECO:0000313" key="4">
    <source>
        <dbReference type="Proteomes" id="UP001152755"/>
    </source>
</evidence>
<gene>
    <name evidence="3" type="ORF">NVS88_07005</name>
</gene>
<reference evidence="3" key="1">
    <citation type="submission" date="2022-08" db="EMBL/GenBank/DDBJ databases">
        <title>Genome analysis of Corynebacteriales strain.</title>
        <authorList>
            <person name="Lee S.D."/>
        </authorList>
    </citation>
    <scope>NUCLEOTIDE SEQUENCE</scope>
    <source>
        <strain evidence="3">D3-21</strain>
    </source>
</reference>
<dbReference type="EMBL" id="JANRHA010000003">
    <property type="protein sequence ID" value="MDG3014303.1"/>
    <property type="molecule type" value="Genomic_DNA"/>
</dbReference>
<keyword evidence="4" id="KW-1185">Reference proteome</keyword>
<keyword evidence="2" id="KW-0808">Transferase</keyword>
<dbReference type="SFLD" id="SFLDG01212">
    <property type="entry name" value="Phytoene_synthase_like"/>
    <property type="match status" value="1"/>
</dbReference>
<dbReference type="SFLD" id="SFLDS00005">
    <property type="entry name" value="Isoprenoid_Synthase_Type_I"/>
    <property type="match status" value="1"/>
</dbReference>
<comment type="pathway">
    <text evidence="1">Carotenoid biosynthesis; phytoene biosynthesis.</text>
</comment>
<comment type="caution">
    <text evidence="3">The sequence shown here is derived from an EMBL/GenBank/DDBJ whole genome shotgun (WGS) entry which is preliminary data.</text>
</comment>
<name>A0A9X4RD57_9ACTN</name>
<dbReference type="GO" id="GO:0016117">
    <property type="term" value="P:carotenoid biosynthetic process"/>
    <property type="evidence" value="ECO:0007669"/>
    <property type="project" value="UniProtKB-ARBA"/>
</dbReference>
<dbReference type="InterPro" id="IPR019845">
    <property type="entry name" value="Squalene/phytoene_synthase_CS"/>
</dbReference>
<evidence type="ECO:0000256" key="1">
    <source>
        <dbReference type="ARBA" id="ARBA00004684"/>
    </source>
</evidence>
<dbReference type="GO" id="GO:0004311">
    <property type="term" value="F:geranylgeranyl diphosphate synthase activity"/>
    <property type="evidence" value="ECO:0007669"/>
    <property type="project" value="InterPro"/>
</dbReference>
<dbReference type="Proteomes" id="UP001152755">
    <property type="component" value="Unassembled WGS sequence"/>
</dbReference>
<dbReference type="CDD" id="cd00683">
    <property type="entry name" value="Trans_IPPS_HH"/>
    <property type="match status" value="1"/>
</dbReference>
<dbReference type="InterPro" id="IPR033904">
    <property type="entry name" value="Trans_IPPS_HH"/>
</dbReference>
<dbReference type="InterPro" id="IPR002060">
    <property type="entry name" value="Squ/phyt_synthse"/>
</dbReference>
<dbReference type="PANTHER" id="PTHR31480">
    <property type="entry name" value="BIFUNCTIONAL LYCOPENE CYCLASE/PHYTOENE SYNTHASE"/>
    <property type="match status" value="1"/>
</dbReference>
<dbReference type="InterPro" id="IPR008949">
    <property type="entry name" value="Isoprenoid_synthase_dom_sf"/>
</dbReference>
<dbReference type="SUPFAM" id="SSF48576">
    <property type="entry name" value="Terpenoid synthases"/>
    <property type="match status" value="1"/>
</dbReference>
<organism evidence="3 4">
    <name type="scientific">Speluncibacter jeojiensis</name>
    <dbReference type="NCBI Taxonomy" id="2710754"/>
    <lineage>
        <taxon>Bacteria</taxon>
        <taxon>Bacillati</taxon>
        <taxon>Actinomycetota</taxon>
        <taxon>Actinomycetes</taxon>
        <taxon>Mycobacteriales</taxon>
        <taxon>Speluncibacteraceae</taxon>
        <taxon>Speluncibacter</taxon>
    </lineage>
</organism>
<proteinExistence type="predicted"/>
<evidence type="ECO:0000313" key="3">
    <source>
        <dbReference type="EMBL" id="MDG3014303.1"/>
    </source>
</evidence>
<dbReference type="RefSeq" id="WP_332519513.1">
    <property type="nucleotide sequence ID" value="NZ_JANRHA010000003.1"/>
</dbReference>